<dbReference type="Proteomes" id="UP000223738">
    <property type="component" value="Segment"/>
</dbReference>
<gene>
    <name evidence="1" type="ORF">PMW_177</name>
</gene>
<evidence type="ECO:0000313" key="2">
    <source>
        <dbReference type="Proteomes" id="UP000223738"/>
    </source>
</evidence>
<sequence>MATRYDLLLQKYMYALEGIQKMSDELIRAGTEGIDEDSIQSELKGMGEWGLGLIDILEKD</sequence>
<dbReference type="EMBL" id="KU862660">
    <property type="protein sequence ID" value="ANA49302.1"/>
    <property type="molecule type" value="Genomic_DNA"/>
</dbReference>
<organism evidence="1 2">
    <name type="scientific">Pseudomonas phage phiPMW</name>
    <dbReference type="NCBI Taxonomy" id="1815582"/>
    <lineage>
        <taxon>Viruses</taxon>
        <taxon>Duplodnaviria</taxon>
        <taxon>Heunggongvirae</taxon>
        <taxon>Uroviricota</taxon>
        <taxon>Caudoviricetes</taxon>
        <taxon>Plaisancevirus</taxon>
        <taxon>Plaisancevirus PMW</taxon>
    </lineage>
</organism>
<evidence type="ECO:0000313" key="1">
    <source>
        <dbReference type="EMBL" id="ANA49302.1"/>
    </source>
</evidence>
<proteinExistence type="predicted"/>
<reference evidence="1 2" key="1">
    <citation type="submission" date="2016-03" db="EMBL/GenBank/DDBJ databases">
        <title>Characterization of pf16 and phiPMW: Two novel phages infecting Pseudomonas putida PpG1.</title>
        <authorList>
            <person name="Magill D.J."/>
            <person name="Krylov V.N."/>
            <person name="Allen C.C.R."/>
            <person name="McGrath J.W."/>
            <person name="Quinn J.P."/>
            <person name="Kulakov L.A."/>
        </authorList>
    </citation>
    <scope>NUCLEOTIDE SEQUENCE [LARGE SCALE GENOMIC DNA]</scope>
</reference>
<keyword evidence="2" id="KW-1185">Reference proteome</keyword>
<name>A0A1S5R1J1_9CAUD</name>
<protein>
    <submittedName>
        <fullName evidence="1">Uncharacterized protein</fullName>
    </submittedName>
</protein>
<accession>A0A1S5R1J1</accession>